<evidence type="ECO:0000256" key="3">
    <source>
        <dbReference type="ARBA" id="ARBA00012030"/>
    </source>
</evidence>
<dbReference type="NCBIfam" id="TIGR00758">
    <property type="entry name" value="UDG_fam4"/>
    <property type="match status" value="1"/>
</dbReference>
<dbReference type="SMART" id="SM00986">
    <property type="entry name" value="UDG"/>
    <property type="match status" value="1"/>
</dbReference>
<comment type="caution">
    <text evidence="13">The sequence shown here is derived from an EMBL/GenBank/DDBJ whole genome shotgun (WGS) entry which is preliminary data.</text>
</comment>
<keyword evidence="6" id="KW-0479">Metal-binding</keyword>
<proteinExistence type="inferred from homology"/>
<gene>
    <name evidence="13" type="ORF">A2893_06190</name>
</gene>
<evidence type="ECO:0000256" key="9">
    <source>
        <dbReference type="ARBA" id="ARBA00023004"/>
    </source>
</evidence>
<dbReference type="SMART" id="SM00987">
    <property type="entry name" value="UreE_C"/>
    <property type="match status" value="1"/>
</dbReference>
<evidence type="ECO:0000256" key="1">
    <source>
        <dbReference type="ARBA" id="ARBA00001400"/>
    </source>
</evidence>
<evidence type="ECO:0000256" key="5">
    <source>
        <dbReference type="ARBA" id="ARBA00022485"/>
    </source>
</evidence>
<dbReference type="PANTHER" id="PTHR33693:SF1">
    <property type="entry name" value="TYPE-4 URACIL-DNA GLYCOSYLASE"/>
    <property type="match status" value="1"/>
</dbReference>
<reference evidence="13 14" key="1">
    <citation type="journal article" date="2016" name="Nat. Commun.">
        <title>Thousands of microbial genomes shed light on interconnected biogeochemical processes in an aquifer system.</title>
        <authorList>
            <person name="Anantharaman K."/>
            <person name="Brown C.T."/>
            <person name="Hug L.A."/>
            <person name="Sharon I."/>
            <person name="Castelle C.J."/>
            <person name="Probst A.J."/>
            <person name="Thomas B.C."/>
            <person name="Singh A."/>
            <person name="Wilkins M.J."/>
            <person name="Karaoz U."/>
            <person name="Brodie E.L."/>
            <person name="Williams K.H."/>
            <person name="Hubbard S.S."/>
            <person name="Banfield J.F."/>
        </authorList>
    </citation>
    <scope>NUCLEOTIDE SEQUENCE [LARGE SCALE GENOMIC DNA]</scope>
</reference>
<accession>A0A1F8BKK2</accession>
<dbReference type="PANTHER" id="PTHR33693">
    <property type="entry name" value="TYPE-5 URACIL-DNA GLYCOSYLASE"/>
    <property type="match status" value="1"/>
</dbReference>
<protein>
    <recommendedName>
        <fullName evidence="4">Type-4 uracil-DNA glycosylase</fullName>
        <ecNumber evidence="3">3.2.2.27</ecNumber>
    </recommendedName>
</protein>
<dbReference type="AlphaFoldDB" id="A0A1F8BKK2"/>
<keyword evidence="8" id="KW-0378">Hydrolase</keyword>
<evidence type="ECO:0000256" key="2">
    <source>
        <dbReference type="ARBA" id="ARBA00006521"/>
    </source>
</evidence>
<dbReference type="InterPro" id="IPR036895">
    <property type="entry name" value="Uracil-DNA_glycosylase-like_sf"/>
</dbReference>
<sequence length="206" mass="23232">MTKKEKLQKLKDSMQRDMALPLRKGATQLVFGEGDPETEIMFIGEGPGYWEDQKGSPFVGNAGAFLNQLLITAGLTREKVFITNVVHHRPPQNRDPEPSEIAAYQPYLNEMIDIIDPKIIVTLGRFSMGKFLPNAKITSVHGKKFDVNWKGKNLVAVPMYHPAAGLRSVDVKQQTLDDFKKLPGILEETRNKDNNKKEEVKQMTLV</sequence>
<dbReference type="GO" id="GO:0006281">
    <property type="term" value="P:DNA repair"/>
    <property type="evidence" value="ECO:0007669"/>
    <property type="project" value="UniProtKB-KW"/>
</dbReference>
<organism evidence="13 14">
    <name type="scientific">Candidatus Woesebacteria bacterium RIFCSPLOWO2_01_FULL_39_25</name>
    <dbReference type="NCBI Taxonomy" id="1802521"/>
    <lineage>
        <taxon>Bacteria</taxon>
        <taxon>Candidatus Woeseibacteriota</taxon>
    </lineage>
</organism>
<keyword evidence="5" id="KW-0004">4Fe-4S</keyword>
<evidence type="ECO:0000256" key="6">
    <source>
        <dbReference type="ARBA" id="ARBA00022723"/>
    </source>
</evidence>
<comment type="similarity">
    <text evidence="2">Belongs to the uracil-DNA glycosylase (UDG) superfamily. Type 4 (UDGa) family.</text>
</comment>
<keyword evidence="11" id="KW-0234">DNA repair</keyword>
<evidence type="ECO:0000256" key="4">
    <source>
        <dbReference type="ARBA" id="ARBA00019403"/>
    </source>
</evidence>
<dbReference type="CDD" id="cd10030">
    <property type="entry name" value="UDG-F4_TTUDGA_SPO1dp_like"/>
    <property type="match status" value="1"/>
</dbReference>
<dbReference type="Pfam" id="PF03167">
    <property type="entry name" value="UDG"/>
    <property type="match status" value="1"/>
</dbReference>
<comment type="catalytic activity">
    <reaction evidence="1">
        <text>Hydrolyzes single-stranded DNA or mismatched double-stranded DNA and polynucleotides, releasing free uracil.</text>
        <dbReference type="EC" id="3.2.2.27"/>
    </reaction>
</comment>
<dbReference type="GO" id="GO:0004844">
    <property type="term" value="F:uracil DNA N-glycosylase activity"/>
    <property type="evidence" value="ECO:0007669"/>
    <property type="project" value="UniProtKB-EC"/>
</dbReference>
<feature type="domain" description="Uracil-DNA glycosylase-like" evidence="12">
    <location>
        <begin position="31"/>
        <end position="186"/>
    </location>
</feature>
<dbReference type="InterPro" id="IPR051536">
    <property type="entry name" value="UDG_Type-4/5"/>
</dbReference>
<name>A0A1F8BKK2_9BACT</name>
<dbReference type="EC" id="3.2.2.27" evidence="3"/>
<dbReference type="EMBL" id="MGHH01000008">
    <property type="protein sequence ID" value="OGM64586.1"/>
    <property type="molecule type" value="Genomic_DNA"/>
</dbReference>
<dbReference type="GO" id="GO:0046872">
    <property type="term" value="F:metal ion binding"/>
    <property type="evidence" value="ECO:0007669"/>
    <property type="project" value="UniProtKB-KW"/>
</dbReference>
<evidence type="ECO:0000313" key="14">
    <source>
        <dbReference type="Proteomes" id="UP000176725"/>
    </source>
</evidence>
<dbReference type="InterPro" id="IPR005122">
    <property type="entry name" value="Uracil-DNA_glycosylase-like"/>
</dbReference>
<dbReference type="Gene3D" id="3.40.470.10">
    <property type="entry name" value="Uracil-DNA glycosylase-like domain"/>
    <property type="match status" value="1"/>
</dbReference>
<evidence type="ECO:0000259" key="12">
    <source>
        <dbReference type="SMART" id="SM00986"/>
    </source>
</evidence>
<evidence type="ECO:0000256" key="8">
    <source>
        <dbReference type="ARBA" id="ARBA00022801"/>
    </source>
</evidence>
<evidence type="ECO:0000256" key="11">
    <source>
        <dbReference type="ARBA" id="ARBA00023204"/>
    </source>
</evidence>
<dbReference type="InterPro" id="IPR005273">
    <property type="entry name" value="Ura-DNA_glyco_family4"/>
</dbReference>
<dbReference type="GO" id="GO:0051539">
    <property type="term" value="F:4 iron, 4 sulfur cluster binding"/>
    <property type="evidence" value="ECO:0007669"/>
    <property type="project" value="UniProtKB-KW"/>
</dbReference>
<dbReference type="Proteomes" id="UP000176725">
    <property type="component" value="Unassembled WGS sequence"/>
</dbReference>
<evidence type="ECO:0000313" key="13">
    <source>
        <dbReference type="EMBL" id="OGM64586.1"/>
    </source>
</evidence>
<evidence type="ECO:0000256" key="10">
    <source>
        <dbReference type="ARBA" id="ARBA00023014"/>
    </source>
</evidence>
<dbReference type="STRING" id="1802521.A2893_06190"/>
<keyword evidence="10" id="KW-0411">Iron-sulfur</keyword>
<evidence type="ECO:0000256" key="7">
    <source>
        <dbReference type="ARBA" id="ARBA00022763"/>
    </source>
</evidence>
<dbReference type="SUPFAM" id="SSF52141">
    <property type="entry name" value="Uracil-DNA glycosylase-like"/>
    <property type="match status" value="1"/>
</dbReference>
<keyword evidence="7" id="KW-0227">DNA damage</keyword>
<keyword evidence="9" id="KW-0408">Iron</keyword>